<gene>
    <name evidence="1" type="ORF">PVK06_004647</name>
</gene>
<dbReference type="EMBL" id="JARKNE010000002">
    <property type="protein sequence ID" value="KAK5842308.1"/>
    <property type="molecule type" value="Genomic_DNA"/>
</dbReference>
<accession>A0ABR0QSL4</accession>
<protein>
    <submittedName>
        <fullName evidence="1">Uncharacterized protein</fullName>
    </submittedName>
</protein>
<name>A0ABR0QSL4_GOSAR</name>
<evidence type="ECO:0000313" key="2">
    <source>
        <dbReference type="Proteomes" id="UP001358586"/>
    </source>
</evidence>
<keyword evidence="2" id="KW-1185">Reference proteome</keyword>
<sequence>MKSQLESTTFFCISNYPKKVSKMFSLKNIPSTSSILSTYTTFTASAMLIRSVATEVQAIINQLIPEQLRNLLLSKLGGLYSNPSSQMTLLIND</sequence>
<comment type="caution">
    <text evidence="1">The sequence shown here is derived from an EMBL/GenBank/DDBJ whole genome shotgun (WGS) entry which is preliminary data.</text>
</comment>
<reference evidence="1 2" key="1">
    <citation type="submission" date="2023-03" db="EMBL/GenBank/DDBJ databases">
        <title>WGS of Gossypium arboreum.</title>
        <authorList>
            <person name="Yu D."/>
        </authorList>
    </citation>
    <scope>NUCLEOTIDE SEQUENCE [LARGE SCALE GENOMIC DNA]</scope>
    <source>
        <tissue evidence="1">Leaf</tissue>
    </source>
</reference>
<organism evidence="1 2">
    <name type="scientific">Gossypium arboreum</name>
    <name type="common">Tree cotton</name>
    <name type="synonym">Gossypium nanking</name>
    <dbReference type="NCBI Taxonomy" id="29729"/>
    <lineage>
        <taxon>Eukaryota</taxon>
        <taxon>Viridiplantae</taxon>
        <taxon>Streptophyta</taxon>
        <taxon>Embryophyta</taxon>
        <taxon>Tracheophyta</taxon>
        <taxon>Spermatophyta</taxon>
        <taxon>Magnoliopsida</taxon>
        <taxon>eudicotyledons</taxon>
        <taxon>Gunneridae</taxon>
        <taxon>Pentapetalae</taxon>
        <taxon>rosids</taxon>
        <taxon>malvids</taxon>
        <taxon>Malvales</taxon>
        <taxon>Malvaceae</taxon>
        <taxon>Malvoideae</taxon>
        <taxon>Gossypium</taxon>
    </lineage>
</organism>
<dbReference type="Proteomes" id="UP001358586">
    <property type="component" value="Chromosome 2"/>
</dbReference>
<evidence type="ECO:0000313" key="1">
    <source>
        <dbReference type="EMBL" id="KAK5842308.1"/>
    </source>
</evidence>
<proteinExistence type="predicted"/>